<dbReference type="Pfam" id="PF01590">
    <property type="entry name" value="GAF"/>
    <property type="match status" value="1"/>
</dbReference>
<evidence type="ECO:0000256" key="2">
    <source>
        <dbReference type="ARBA" id="ARBA00022840"/>
    </source>
</evidence>
<reference evidence="12" key="1">
    <citation type="submission" date="2018-03" db="EMBL/GenBank/DDBJ databases">
        <authorList>
            <person name="Zecchin S."/>
        </authorList>
    </citation>
    <scope>NUCLEOTIDE SEQUENCE [LARGE SCALE GENOMIC DNA]</scope>
</reference>
<dbReference type="InterPro" id="IPR002078">
    <property type="entry name" value="Sigma_54_int"/>
</dbReference>
<dbReference type="Gene3D" id="3.40.50.300">
    <property type="entry name" value="P-loop containing nucleotide triphosphate hydrolases"/>
    <property type="match status" value="1"/>
</dbReference>
<dbReference type="InterPro" id="IPR035965">
    <property type="entry name" value="PAS-like_dom_sf"/>
</dbReference>
<proteinExistence type="predicted"/>
<feature type="domain" description="PAS" evidence="9">
    <location>
        <begin position="201"/>
        <end position="272"/>
    </location>
</feature>
<dbReference type="SMART" id="SM00086">
    <property type="entry name" value="PAC"/>
    <property type="match status" value="1"/>
</dbReference>
<evidence type="ECO:0000313" key="11">
    <source>
        <dbReference type="EMBL" id="SPQ01694.1"/>
    </source>
</evidence>
<dbReference type="PROSITE" id="PS50045">
    <property type="entry name" value="SIGMA54_INTERACT_4"/>
    <property type="match status" value="1"/>
</dbReference>
<dbReference type="Gene3D" id="1.10.10.60">
    <property type="entry name" value="Homeodomain-like"/>
    <property type="match status" value="1"/>
</dbReference>
<keyword evidence="12" id="KW-1185">Reference proteome</keyword>
<dbReference type="InterPro" id="IPR025662">
    <property type="entry name" value="Sigma_54_int_dom_ATP-bd_1"/>
</dbReference>
<keyword evidence="1" id="KW-0547">Nucleotide-binding</keyword>
<evidence type="ECO:0000256" key="4">
    <source>
        <dbReference type="ARBA" id="ARBA00023125"/>
    </source>
</evidence>
<dbReference type="InterPro" id="IPR009057">
    <property type="entry name" value="Homeodomain-like_sf"/>
</dbReference>
<dbReference type="InterPro" id="IPR000700">
    <property type="entry name" value="PAS-assoc_C"/>
</dbReference>
<evidence type="ECO:0000256" key="6">
    <source>
        <dbReference type="ARBA" id="ARBA00023163"/>
    </source>
</evidence>
<evidence type="ECO:0000259" key="9">
    <source>
        <dbReference type="PROSITE" id="PS50112"/>
    </source>
</evidence>
<dbReference type="Proteomes" id="UP000245125">
    <property type="component" value="Unassembled WGS sequence"/>
</dbReference>
<protein>
    <submittedName>
        <fullName evidence="11">Transcriptional regulator containing sigma 54 interaction domain</fullName>
    </submittedName>
</protein>
<dbReference type="SUPFAM" id="SSF52540">
    <property type="entry name" value="P-loop containing nucleoside triphosphate hydrolases"/>
    <property type="match status" value="1"/>
</dbReference>
<keyword evidence="5" id="KW-0010">Activator</keyword>
<sequence length="666" mass="74770">MLTEIRQKPRKKRRQLGAECGELEDQLKFETVLAETSTRLINLPVERVDDEIRAILHLVCECLDLDRSTLWLSSERDTGTMQLAYFFDRGGLSVPKRLDAGQLFPWALSNLLARKVLAISKLSDLPPEAARDKQSFSSYGTKSTLVIPLSIDGSVFGAVSFAYLEQERKWQESIVNRLRLVAQIFSNALARKRSEQLLKESWERMNLAADSANAAMWTLDVNSNHIWTTEKARKLLGVSLQNELTLERFLSVVHHEDREGIHVKMKQAVSAGEDFSAEYRIIQPNGSVRWMVVRGHPHSSGSGEPNSLMGASVDITEYKNMEDQLRERLQEIEELKKRLENENIILQEEVKQLSEQKEIVGQSAAIKGVLLQAAQVAQTDTSVLILGETGTGKALLAQSIHNMSARKNHPMVSVNCAALPPTLIESELFGREKGAFTGALTRMAGRFEIADGSTIFLDEIGELPPELQAKMLRVIEEGKFERLGSTKSLHVDVRVIAATNRDLAGEVERGRFRNDLFYRLNVFPIVIPSLRERREDIPLLVWAFITEFQKKMGKRIDNIPKKTMDALQSYEWPGNGRELRNIIERAMIVSSGRTLEVSLPETGDGAPFEEGGLNLEDVERRHIISVLKRTSWQVTGKGGAAEILGLKGTTLQSKMKKLGIKRPAFL</sequence>
<dbReference type="InterPro" id="IPR001610">
    <property type="entry name" value="PAC"/>
</dbReference>
<dbReference type="InterPro" id="IPR000014">
    <property type="entry name" value="PAS"/>
</dbReference>
<evidence type="ECO:0000259" key="8">
    <source>
        <dbReference type="PROSITE" id="PS50045"/>
    </source>
</evidence>
<keyword evidence="7" id="KW-0175">Coiled coil</keyword>
<dbReference type="NCBIfam" id="TIGR00229">
    <property type="entry name" value="sensory_box"/>
    <property type="match status" value="1"/>
</dbReference>
<dbReference type="InterPro" id="IPR027417">
    <property type="entry name" value="P-loop_NTPase"/>
</dbReference>
<dbReference type="PROSITE" id="PS00675">
    <property type="entry name" value="SIGMA54_INTERACT_1"/>
    <property type="match status" value="1"/>
</dbReference>
<keyword evidence="4" id="KW-0238">DNA-binding</keyword>
<evidence type="ECO:0000256" key="1">
    <source>
        <dbReference type="ARBA" id="ARBA00022741"/>
    </source>
</evidence>
<dbReference type="InterPro" id="IPR003018">
    <property type="entry name" value="GAF"/>
</dbReference>
<dbReference type="CDD" id="cd00130">
    <property type="entry name" value="PAS"/>
    <property type="match status" value="1"/>
</dbReference>
<dbReference type="AlphaFoldDB" id="A0A2U3QJV1"/>
<dbReference type="Pfam" id="PF02954">
    <property type="entry name" value="HTH_8"/>
    <property type="match status" value="1"/>
</dbReference>
<dbReference type="SMART" id="SM00382">
    <property type="entry name" value="AAA"/>
    <property type="match status" value="1"/>
</dbReference>
<feature type="domain" description="Sigma-54 factor interaction" evidence="8">
    <location>
        <begin position="359"/>
        <end position="588"/>
    </location>
</feature>
<dbReference type="Pfam" id="PF00158">
    <property type="entry name" value="Sigma54_activat"/>
    <property type="match status" value="1"/>
</dbReference>
<dbReference type="GO" id="GO:0043565">
    <property type="term" value="F:sequence-specific DNA binding"/>
    <property type="evidence" value="ECO:0007669"/>
    <property type="project" value="InterPro"/>
</dbReference>
<evidence type="ECO:0000259" key="10">
    <source>
        <dbReference type="PROSITE" id="PS50113"/>
    </source>
</evidence>
<dbReference type="Gene3D" id="3.30.450.20">
    <property type="entry name" value="PAS domain"/>
    <property type="match status" value="1"/>
</dbReference>
<dbReference type="PANTHER" id="PTHR32071:SF117">
    <property type="entry name" value="PTS-DEPENDENT DIHYDROXYACETONE KINASE OPERON REGULATORY PROTEIN-RELATED"/>
    <property type="match status" value="1"/>
</dbReference>
<keyword evidence="2" id="KW-0067">ATP-binding</keyword>
<dbReference type="SUPFAM" id="SSF55781">
    <property type="entry name" value="GAF domain-like"/>
    <property type="match status" value="1"/>
</dbReference>
<dbReference type="InterPro" id="IPR002197">
    <property type="entry name" value="HTH_Fis"/>
</dbReference>
<dbReference type="FunFam" id="3.40.50.300:FF:000006">
    <property type="entry name" value="DNA-binding transcriptional regulator NtrC"/>
    <property type="match status" value="1"/>
</dbReference>
<dbReference type="PROSITE" id="PS50113">
    <property type="entry name" value="PAC"/>
    <property type="match status" value="1"/>
</dbReference>
<evidence type="ECO:0000256" key="7">
    <source>
        <dbReference type="SAM" id="Coils"/>
    </source>
</evidence>
<dbReference type="InterPro" id="IPR058031">
    <property type="entry name" value="AAA_lid_NorR"/>
</dbReference>
<dbReference type="SUPFAM" id="SSF55785">
    <property type="entry name" value="PYP-like sensor domain (PAS domain)"/>
    <property type="match status" value="1"/>
</dbReference>
<dbReference type="InterPro" id="IPR013655">
    <property type="entry name" value="PAS_fold_3"/>
</dbReference>
<dbReference type="SMART" id="SM00065">
    <property type="entry name" value="GAF"/>
    <property type="match status" value="1"/>
</dbReference>
<dbReference type="PANTHER" id="PTHR32071">
    <property type="entry name" value="TRANSCRIPTIONAL REGULATORY PROTEIN"/>
    <property type="match status" value="1"/>
</dbReference>
<keyword evidence="6" id="KW-0804">Transcription</keyword>
<dbReference type="GO" id="GO:0005524">
    <property type="term" value="F:ATP binding"/>
    <property type="evidence" value="ECO:0007669"/>
    <property type="project" value="UniProtKB-KW"/>
</dbReference>
<evidence type="ECO:0000313" key="12">
    <source>
        <dbReference type="Proteomes" id="UP000245125"/>
    </source>
</evidence>
<keyword evidence="3" id="KW-0805">Transcription regulation</keyword>
<dbReference type="CDD" id="cd00009">
    <property type="entry name" value="AAA"/>
    <property type="match status" value="1"/>
</dbReference>
<dbReference type="Pfam" id="PF25601">
    <property type="entry name" value="AAA_lid_14"/>
    <property type="match status" value="1"/>
</dbReference>
<name>A0A2U3QJV1_9BACT</name>
<dbReference type="EMBL" id="OUUY01000116">
    <property type="protein sequence ID" value="SPQ01694.1"/>
    <property type="molecule type" value="Genomic_DNA"/>
</dbReference>
<gene>
    <name evidence="11" type="ORF">NBG4_670003</name>
</gene>
<dbReference type="Gene3D" id="3.30.450.40">
    <property type="match status" value="1"/>
</dbReference>
<dbReference type="Gene3D" id="2.10.70.100">
    <property type="match status" value="1"/>
</dbReference>
<dbReference type="Gene3D" id="1.10.8.60">
    <property type="match status" value="1"/>
</dbReference>
<evidence type="ECO:0000256" key="3">
    <source>
        <dbReference type="ARBA" id="ARBA00023015"/>
    </source>
</evidence>
<dbReference type="OrthoDB" id="236556at2"/>
<dbReference type="Pfam" id="PF08447">
    <property type="entry name" value="PAS_3"/>
    <property type="match status" value="1"/>
</dbReference>
<dbReference type="InterPro" id="IPR003593">
    <property type="entry name" value="AAA+_ATPase"/>
</dbReference>
<dbReference type="SUPFAM" id="SSF46689">
    <property type="entry name" value="Homeodomain-like"/>
    <property type="match status" value="1"/>
</dbReference>
<accession>A0A2U3QJV1</accession>
<dbReference type="PROSITE" id="PS50112">
    <property type="entry name" value="PAS"/>
    <property type="match status" value="1"/>
</dbReference>
<organism evidence="11 12">
    <name type="scientific">Candidatus Sulfobium mesophilum</name>
    <dbReference type="NCBI Taxonomy" id="2016548"/>
    <lineage>
        <taxon>Bacteria</taxon>
        <taxon>Pseudomonadati</taxon>
        <taxon>Nitrospirota</taxon>
        <taxon>Nitrospiria</taxon>
        <taxon>Nitrospirales</taxon>
        <taxon>Nitrospiraceae</taxon>
        <taxon>Candidatus Sulfobium</taxon>
    </lineage>
</organism>
<dbReference type="InterPro" id="IPR029016">
    <property type="entry name" value="GAF-like_dom_sf"/>
</dbReference>
<evidence type="ECO:0000256" key="5">
    <source>
        <dbReference type="ARBA" id="ARBA00023159"/>
    </source>
</evidence>
<dbReference type="GO" id="GO:0006355">
    <property type="term" value="P:regulation of DNA-templated transcription"/>
    <property type="evidence" value="ECO:0007669"/>
    <property type="project" value="InterPro"/>
</dbReference>
<feature type="coiled-coil region" evidence="7">
    <location>
        <begin position="315"/>
        <end position="356"/>
    </location>
</feature>
<feature type="domain" description="PAC" evidence="10">
    <location>
        <begin position="275"/>
        <end position="327"/>
    </location>
</feature>